<dbReference type="Proteomes" id="UP001168146">
    <property type="component" value="Unassembled WGS sequence"/>
</dbReference>
<gene>
    <name evidence="2" type="ORF">LTR82_014430</name>
</gene>
<organism evidence="2 3">
    <name type="scientific">Friedmanniomyces endolithicus</name>
    <dbReference type="NCBI Taxonomy" id="329885"/>
    <lineage>
        <taxon>Eukaryota</taxon>
        <taxon>Fungi</taxon>
        <taxon>Dikarya</taxon>
        <taxon>Ascomycota</taxon>
        <taxon>Pezizomycotina</taxon>
        <taxon>Dothideomycetes</taxon>
        <taxon>Dothideomycetidae</taxon>
        <taxon>Mycosphaerellales</taxon>
        <taxon>Teratosphaeriaceae</taxon>
        <taxon>Friedmanniomyces</taxon>
    </lineage>
</organism>
<evidence type="ECO:0000313" key="3">
    <source>
        <dbReference type="Proteomes" id="UP001168146"/>
    </source>
</evidence>
<sequence length="425" mass="46612">MAASLPKTVSKRAAASYLLILHHSVHERLAPFQSVPIAALKMSSGSDSLDDSDSDLSTGPDNELILQYLNDFEPHRYPTGAALVPDRTDRIWHNTYTERTRHSFSSTVPEGPLYGADGLRHSSLTTTASRDSTRWQEPRPRHVPGQQRYYRPASRLVGPEPRRYSPLLPALPERELRPPHKQWHEGSSPSPRVGLRREVLAPSPLSREAGGGRETAVVLSGGVRPAYGSMDVLPDSGRTEHADATFSSDWPLVRYQQPRDSGIEVEEQSSTGETKIENTPAQWFSSSIYKVPERAEAPDLKKRLWSWEALPGVEQDVQGSPEDLGGEDSSSSANAPERAETPQLKRTPWSWEALPGIEPEGERGPQQQSGAPLLAIEGPGAEKAESGALVIFSGSSSLRRQPAQKRSMVMRSLGSKFGIGRARGD</sequence>
<dbReference type="EMBL" id="JASUXU010000071">
    <property type="protein sequence ID" value="KAK0310981.1"/>
    <property type="molecule type" value="Genomic_DNA"/>
</dbReference>
<dbReference type="AlphaFoldDB" id="A0AAN6FA05"/>
<protein>
    <submittedName>
        <fullName evidence="2">Uncharacterized protein</fullName>
    </submittedName>
</protein>
<accession>A0AAN6FA05</accession>
<evidence type="ECO:0000256" key="1">
    <source>
        <dbReference type="SAM" id="MobiDB-lite"/>
    </source>
</evidence>
<proteinExistence type="predicted"/>
<reference evidence="2" key="1">
    <citation type="submission" date="2021-12" db="EMBL/GenBank/DDBJ databases">
        <title>Black yeast isolated from Biological Soil Crust.</title>
        <authorList>
            <person name="Kurbessoian T."/>
        </authorList>
    </citation>
    <scope>NUCLEOTIDE SEQUENCE</scope>
    <source>
        <strain evidence="2">CCFEE 5208</strain>
    </source>
</reference>
<feature type="region of interest" description="Disordered" evidence="1">
    <location>
        <begin position="103"/>
        <end position="145"/>
    </location>
</feature>
<feature type="compositionally biased region" description="Basic and acidic residues" evidence="1">
    <location>
        <begin position="173"/>
        <end position="184"/>
    </location>
</feature>
<comment type="caution">
    <text evidence="2">The sequence shown here is derived from an EMBL/GenBank/DDBJ whole genome shotgun (WGS) entry which is preliminary data.</text>
</comment>
<feature type="region of interest" description="Disordered" evidence="1">
    <location>
        <begin position="313"/>
        <end position="380"/>
    </location>
</feature>
<name>A0AAN6FA05_9PEZI</name>
<feature type="compositionally biased region" description="Basic and acidic residues" evidence="1">
    <location>
        <begin position="131"/>
        <end position="140"/>
    </location>
</feature>
<feature type="region of interest" description="Disordered" evidence="1">
    <location>
        <begin position="173"/>
        <end position="194"/>
    </location>
</feature>
<evidence type="ECO:0000313" key="2">
    <source>
        <dbReference type="EMBL" id="KAK0310981.1"/>
    </source>
</evidence>